<dbReference type="InterPro" id="IPR005181">
    <property type="entry name" value="SASA"/>
</dbReference>
<dbReference type="SUPFAM" id="SSF52266">
    <property type="entry name" value="SGNH hydrolase"/>
    <property type="match status" value="1"/>
</dbReference>
<comment type="caution">
    <text evidence="3">The sequence shown here is derived from an EMBL/GenBank/DDBJ whole genome shotgun (WGS) entry which is preliminary data.</text>
</comment>
<feature type="domain" description="Ig-like" evidence="2">
    <location>
        <begin position="440"/>
        <end position="518"/>
    </location>
</feature>
<proteinExistence type="predicted"/>
<dbReference type="PROSITE" id="PS50835">
    <property type="entry name" value="IG_LIKE"/>
    <property type="match status" value="1"/>
</dbReference>
<dbReference type="Gene3D" id="3.40.50.1110">
    <property type="entry name" value="SGNH hydrolase"/>
    <property type="match status" value="1"/>
</dbReference>
<keyword evidence="4" id="KW-1185">Reference proteome</keyword>
<dbReference type="NCBIfam" id="TIGR04183">
    <property type="entry name" value="Por_Secre_tail"/>
    <property type="match status" value="1"/>
</dbReference>
<reference evidence="3 4" key="1">
    <citation type="submission" date="2019-10" db="EMBL/GenBank/DDBJ databases">
        <title>Draft Genome Sequence of Cytophagaceae sp. SJW1-29.</title>
        <authorList>
            <person name="Choi A."/>
        </authorList>
    </citation>
    <scope>NUCLEOTIDE SEQUENCE [LARGE SCALE GENOMIC DNA]</scope>
    <source>
        <strain evidence="3 4">SJW1-29</strain>
    </source>
</reference>
<evidence type="ECO:0000256" key="1">
    <source>
        <dbReference type="ARBA" id="ARBA00022801"/>
    </source>
</evidence>
<protein>
    <submittedName>
        <fullName evidence="3">T9SS type A sorting domain-containing protein</fullName>
    </submittedName>
</protein>
<dbReference type="InterPro" id="IPR026444">
    <property type="entry name" value="Secre_tail"/>
</dbReference>
<gene>
    <name evidence="3" type="ORF">GBK04_11220</name>
</gene>
<sequence length="1053" mass="112860">MKFIGRLLLVTWVTLTSIWAKEAYGQVSITWPTSRTVLQRDKNNSATVYIRGTYARTVDRVEVQLRAINGGATSGWITIQNNPQGGSYAGQIDWTGGWYEMEVRGWWGDQFVGSSTLDRVGIGEVFLLAGQSNAQGYLGYGGPGAGDDRVNCINYYNLDPPSDLPKPEFVHLNSDSYISPRGNSAWAWGRLGDLLASRLGVPILFYNAGWYGSAIKNWQESINGTAYSVYNGDPFVPSGMPYGNLRLIFQNYLPVTGVRAVLWQQGEADNFTSTSKAAYKNGLQAVINQSRNESGKNLSWVIARTSYDNQRGSRAEVINAQNEVVAAISNTFLGPETDKIQAPRPDGAHFQNEGLTQLGEGWNAYLNDDFFARSEPFKAISPPQFRLACGPNNTVSIAVEGGNYTSVEWNNGQSGTNISVGNGRYSAKIKDAAGHIFYLPDIAISNQIRPSVPLIILENGDKICQGSSVALVASTSDNIRWSTGQTQQRITTSTASTFTVTATSVYGCEATSAPVTIGAFTTPPPPKPTVTVIGSTTFCAGGAVTLKTDASLRSIWSSGQEGTSIDVGLTGDYRVVSVDDNGCRSPESDPVTINVNPLPSRPSISVSGNTTFCADQNVTLTSSYAEGNRWNINTSDRSVTVNTSGEYSVSVTDDNGCVATSDAVRVQVNPLPAVPTVTALRPTTFCERDYTVLQSSNSNTYRWNTGSGQRELEVRASGNYSLSVLDANGCQSPVSAPIEVTVNPLPARPAIEALGATTFCADKILTLRATQATGYVWSNGAVSREITTNQTDSYRVQVKNEAGCLSDASDVVEVRALPLPNAPTIIVSGPAAFCEGDTVRLTASANGKLIWSTGATGQTIAVGTTGNYSVQIQGNNGCFSAFSPPVRLEAKPSPQQPVIRQVGTYTLEASGTLPDEEFSWLRNGTALLDKTPVIKAVQAGTYTVQALVQYSESLICASASSTVYTFVPEVGGNGMSVYPNPAREGLVTLETLQNLENATVQILDLKGVVVQFFSIPSFEERKTINVSTLADGIYIIRIQAPGFKATQKLMIGQ</sequence>
<evidence type="ECO:0000259" key="2">
    <source>
        <dbReference type="PROSITE" id="PS50835"/>
    </source>
</evidence>
<dbReference type="EMBL" id="WHLY01000002">
    <property type="protein sequence ID" value="MPR33924.1"/>
    <property type="molecule type" value="Genomic_DNA"/>
</dbReference>
<organism evidence="3 4">
    <name type="scientific">Salmonirosea aquatica</name>
    <dbReference type="NCBI Taxonomy" id="2654236"/>
    <lineage>
        <taxon>Bacteria</taxon>
        <taxon>Pseudomonadati</taxon>
        <taxon>Bacteroidota</taxon>
        <taxon>Cytophagia</taxon>
        <taxon>Cytophagales</taxon>
        <taxon>Spirosomataceae</taxon>
        <taxon>Salmonirosea</taxon>
    </lineage>
</organism>
<dbReference type="InterPro" id="IPR036514">
    <property type="entry name" value="SGNH_hydro_sf"/>
</dbReference>
<dbReference type="GO" id="GO:0016788">
    <property type="term" value="F:hydrolase activity, acting on ester bonds"/>
    <property type="evidence" value="ECO:0007669"/>
    <property type="project" value="UniProtKB-ARBA"/>
</dbReference>
<keyword evidence="1" id="KW-0378">Hydrolase</keyword>
<dbReference type="Proteomes" id="UP000479293">
    <property type="component" value="Unassembled WGS sequence"/>
</dbReference>
<name>A0A7C9F8U9_9BACT</name>
<dbReference type="Pfam" id="PF03629">
    <property type="entry name" value="SASA"/>
    <property type="match status" value="1"/>
</dbReference>
<accession>A0A7C9F8U9</accession>
<dbReference type="InterPro" id="IPR007110">
    <property type="entry name" value="Ig-like_dom"/>
</dbReference>
<dbReference type="Pfam" id="PF18962">
    <property type="entry name" value="Por_Secre_tail"/>
    <property type="match status" value="1"/>
</dbReference>
<evidence type="ECO:0000313" key="3">
    <source>
        <dbReference type="EMBL" id="MPR33924.1"/>
    </source>
</evidence>
<dbReference type="RefSeq" id="WP_152759704.1">
    <property type="nucleotide sequence ID" value="NZ_WHLY01000002.1"/>
</dbReference>
<evidence type="ECO:0000313" key="4">
    <source>
        <dbReference type="Proteomes" id="UP000479293"/>
    </source>
</evidence>
<dbReference type="AlphaFoldDB" id="A0A7C9F8U9"/>